<proteinExistence type="predicted"/>
<sequence>MLRCLVVFIVSPSFLGRYRDGVSDESDRIADPPRVRVRRCGAYAFVLDLIFFSDLDLVPNSRLLILSMIRVGVIKLEFPLIFGGYPEFGTRISIRSMVSGEAT</sequence>
<name>A0A0P0VE94_ORYSJ</name>
<dbReference type="KEGG" id="dosa:Os02g0129700"/>
<accession>A0A0P0VE94</accession>
<reference evidence="2" key="2">
    <citation type="journal article" date="2008" name="Nucleic Acids Res.">
        <title>The rice annotation project database (RAP-DB): 2008 update.</title>
        <authorList>
            <consortium name="The rice annotation project (RAP)"/>
        </authorList>
    </citation>
    <scope>GENOME REANNOTATION</scope>
    <source>
        <strain evidence="2">cv. Nipponbare</strain>
    </source>
</reference>
<evidence type="ECO:0000313" key="2">
    <source>
        <dbReference type="Proteomes" id="UP000000763"/>
    </source>
</evidence>
<organism evidence="1 2">
    <name type="scientific">Oryza sativa subsp. japonica</name>
    <name type="common">Rice</name>
    <dbReference type="NCBI Taxonomy" id="39947"/>
    <lineage>
        <taxon>Eukaryota</taxon>
        <taxon>Viridiplantae</taxon>
        <taxon>Streptophyta</taxon>
        <taxon>Embryophyta</taxon>
        <taxon>Tracheophyta</taxon>
        <taxon>Spermatophyta</taxon>
        <taxon>Magnoliopsida</taxon>
        <taxon>Liliopsida</taxon>
        <taxon>Poales</taxon>
        <taxon>Poaceae</taxon>
        <taxon>BOP clade</taxon>
        <taxon>Oryzoideae</taxon>
        <taxon>Oryzeae</taxon>
        <taxon>Oryzinae</taxon>
        <taxon>Oryza</taxon>
        <taxon>Oryza sativa</taxon>
    </lineage>
</organism>
<gene>
    <name evidence="1" type="ordered locus">Os02g0129700</name>
</gene>
<dbReference type="EMBL" id="AP008208">
    <property type="protein sequence ID" value="BAF07692.1"/>
    <property type="molecule type" value="Genomic_DNA"/>
</dbReference>
<reference evidence="1 2" key="1">
    <citation type="journal article" date="2005" name="Nature">
        <title>The map-based sequence of the rice genome.</title>
        <authorList>
            <consortium name="International rice genome sequencing project (IRGSP)"/>
            <person name="Matsumoto T."/>
            <person name="Wu J."/>
            <person name="Kanamori H."/>
            <person name="Katayose Y."/>
            <person name="Fujisawa M."/>
            <person name="Namiki N."/>
            <person name="Mizuno H."/>
            <person name="Yamamoto K."/>
            <person name="Antonio B.A."/>
            <person name="Baba T."/>
            <person name="Sakata K."/>
            <person name="Nagamura Y."/>
            <person name="Aoki H."/>
            <person name="Arikawa K."/>
            <person name="Arita K."/>
            <person name="Bito T."/>
            <person name="Chiden Y."/>
            <person name="Fujitsuka N."/>
            <person name="Fukunaka R."/>
            <person name="Hamada M."/>
            <person name="Harada C."/>
            <person name="Hayashi A."/>
            <person name="Hijishita S."/>
            <person name="Honda M."/>
            <person name="Hosokawa S."/>
            <person name="Ichikawa Y."/>
            <person name="Idonuma A."/>
            <person name="Iijima M."/>
            <person name="Ikeda M."/>
            <person name="Ikeno M."/>
            <person name="Ito K."/>
            <person name="Ito S."/>
            <person name="Ito T."/>
            <person name="Ito Y."/>
            <person name="Ito Y."/>
            <person name="Iwabuchi A."/>
            <person name="Kamiya K."/>
            <person name="Karasawa W."/>
            <person name="Kurita K."/>
            <person name="Katagiri S."/>
            <person name="Kikuta A."/>
            <person name="Kobayashi H."/>
            <person name="Kobayashi N."/>
            <person name="Machita K."/>
            <person name="Maehara T."/>
            <person name="Masukawa M."/>
            <person name="Mizubayashi T."/>
            <person name="Mukai Y."/>
            <person name="Nagasaki H."/>
            <person name="Nagata Y."/>
            <person name="Naito S."/>
            <person name="Nakashima M."/>
            <person name="Nakama Y."/>
            <person name="Nakamichi Y."/>
            <person name="Nakamura M."/>
            <person name="Meguro A."/>
            <person name="Negishi M."/>
            <person name="Ohta I."/>
            <person name="Ohta T."/>
            <person name="Okamoto M."/>
            <person name="Ono N."/>
            <person name="Saji S."/>
            <person name="Sakaguchi M."/>
            <person name="Sakai K."/>
            <person name="Shibata M."/>
            <person name="Shimokawa T."/>
            <person name="Song J."/>
            <person name="Takazaki Y."/>
            <person name="Terasawa K."/>
            <person name="Tsugane M."/>
            <person name="Tsuji K."/>
            <person name="Ueda S."/>
            <person name="Waki K."/>
            <person name="Yamagata H."/>
            <person name="Yamamoto M."/>
            <person name="Yamamoto S."/>
            <person name="Yamane H."/>
            <person name="Yoshiki S."/>
            <person name="Yoshihara R."/>
            <person name="Yukawa K."/>
            <person name="Zhong H."/>
            <person name="Yano M."/>
            <person name="Yuan Q."/>
            <person name="Ouyang S."/>
            <person name="Liu J."/>
            <person name="Jones K.M."/>
            <person name="Gansberger K."/>
            <person name="Moffat K."/>
            <person name="Hill J."/>
            <person name="Bera J."/>
            <person name="Fadrosh D."/>
            <person name="Jin S."/>
            <person name="Johri S."/>
            <person name="Kim M."/>
            <person name="Overton L."/>
            <person name="Reardon M."/>
            <person name="Tsitrin T."/>
            <person name="Vuong H."/>
            <person name="Weaver B."/>
            <person name="Ciecko A."/>
            <person name="Tallon L."/>
            <person name="Jackson J."/>
            <person name="Pai G."/>
            <person name="Aken S.V."/>
            <person name="Utterback T."/>
            <person name="Reidmuller S."/>
            <person name="Feldblyum T."/>
            <person name="Hsiao J."/>
            <person name="Zismann V."/>
            <person name="Iobst S."/>
            <person name="de Vazeille A.R."/>
            <person name="Buell C.R."/>
            <person name="Ying K."/>
            <person name="Li Y."/>
            <person name="Lu T."/>
            <person name="Huang Y."/>
            <person name="Zhao Q."/>
            <person name="Feng Q."/>
            <person name="Zhang L."/>
            <person name="Zhu J."/>
            <person name="Weng Q."/>
            <person name="Mu J."/>
            <person name="Lu Y."/>
            <person name="Fan D."/>
            <person name="Liu Y."/>
            <person name="Guan J."/>
            <person name="Zhang Y."/>
            <person name="Yu S."/>
            <person name="Liu X."/>
            <person name="Zhang Y."/>
            <person name="Hong G."/>
            <person name="Han B."/>
            <person name="Choisne N."/>
            <person name="Demange N."/>
            <person name="Orjeda G."/>
            <person name="Samain S."/>
            <person name="Cattolico L."/>
            <person name="Pelletier E."/>
            <person name="Couloux A."/>
            <person name="Segurens B."/>
            <person name="Wincker P."/>
            <person name="D'Hont A."/>
            <person name="Scarpelli C."/>
            <person name="Weissenbach J."/>
            <person name="Salanoubat M."/>
            <person name="Quetier F."/>
            <person name="Yu Y."/>
            <person name="Kim H.R."/>
            <person name="Rambo T."/>
            <person name="Currie J."/>
            <person name="Collura K."/>
            <person name="Luo M."/>
            <person name="Yang T."/>
            <person name="Ammiraju J.S.S."/>
            <person name="Engler F."/>
            <person name="Soderlund C."/>
            <person name="Wing R.A."/>
            <person name="Palmer L.E."/>
            <person name="de la Bastide M."/>
            <person name="Spiegel L."/>
            <person name="Nascimento L."/>
            <person name="Zutavern T."/>
            <person name="O'Shaughnessy A."/>
            <person name="Dike S."/>
            <person name="Dedhia N."/>
            <person name="Preston R."/>
            <person name="Balija V."/>
            <person name="McCombie W.R."/>
            <person name="Chow T."/>
            <person name="Chen H."/>
            <person name="Chung M."/>
            <person name="Chen C."/>
            <person name="Shaw J."/>
            <person name="Wu H."/>
            <person name="Hsiao K."/>
            <person name="Chao Y."/>
            <person name="Chu M."/>
            <person name="Cheng C."/>
            <person name="Hour A."/>
            <person name="Lee P."/>
            <person name="Lin S."/>
            <person name="Lin Y."/>
            <person name="Liou J."/>
            <person name="Liu S."/>
            <person name="Hsing Y."/>
            <person name="Raghuvanshi S."/>
            <person name="Mohanty A."/>
            <person name="Bharti A.K."/>
            <person name="Gaur A."/>
            <person name="Gupta V."/>
            <person name="Kumar D."/>
            <person name="Ravi V."/>
            <person name="Vij S."/>
            <person name="Kapur A."/>
            <person name="Khurana P."/>
            <person name="Khurana P."/>
            <person name="Khurana J.P."/>
            <person name="Tyagi A.K."/>
            <person name="Gaikwad K."/>
            <person name="Singh A."/>
            <person name="Dalal V."/>
            <person name="Srivastava S."/>
            <person name="Dixit A."/>
            <person name="Pal A.K."/>
            <person name="Ghazi I.A."/>
            <person name="Yadav M."/>
            <person name="Pandit A."/>
            <person name="Bhargava A."/>
            <person name="Sureshbabu K."/>
            <person name="Batra K."/>
            <person name="Sharma T.R."/>
            <person name="Mohapatra T."/>
            <person name="Singh N.K."/>
            <person name="Messing J."/>
            <person name="Nelson A.B."/>
            <person name="Fuks G."/>
            <person name="Kavchok S."/>
            <person name="Keizer G."/>
            <person name="Linton E."/>
            <person name="Llaca V."/>
            <person name="Song R."/>
            <person name="Tanyolac B."/>
            <person name="Young S."/>
            <person name="Ho-Il K."/>
            <person name="Hahn J.H."/>
            <person name="Sangsakoo G."/>
            <person name="Vanavichit A."/>
            <person name="de Mattos Luiz.A.T."/>
            <person name="Zimmer P.D."/>
            <person name="Malone G."/>
            <person name="Dellagostin O."/>
            <person name="de Oliveira A.C."/>
            <person name="Bevan M."/>
            <person name="Bancroft I."/>
            <person name="Minx P."/>
            <person name="Cordum H."/>
            <person name="Wilson R."/>
            <person name="Cheng Z."/>
            <person name="Jin W."/>
            <person name="Jiang J."/>
            <person name="Leong S.A."/>
            <person name="Iwama H."/>
            <person name="Gojobori T."/>
            <person name="Itoh T."/>
            <person name="Niimura Y."/>
            <person name="Fujii Y."/>
            <person name="Habara T."/>
            <person name="Sakai H."/>
            <person name="Sato Y."/>
            <person name="Wilson G."/>
            <person name="Kumar K."/>
            <person name="McCouch S."/>
            <person name="Juretic N."/>
            <person name="Hoen D."/>
            <person name="Wright S."/>
            <person name="Bruskiewich R."/>
            <person name="Bureau T."/>
            <person name="Miyao A."/>
            <person name="Hirochika H."/>
            <person name="Nishikawa T."/>
            <person name="Kadowaki K."/>
            <person name="Sugiura M."/>
            <person name="Burr B."/>
            <person name="Sasaki T."/>
        </authorList>
    </citation>
    <scope>NUCLEOTIDE SEQUENCE [LARGE SCALE GENOMIC DNA]</scope>
    <source>
        <strain evidence="2">cv. Nipponbare</strain>
    </source>
</reference>
<dbReference type="Gramene" id="Os02t0129700-01">
    <property type="protein sequence ID" value="Os02t0129700-01"/>
    <property type="gene ID" value="Os02g0129700"/>
</dbReference>
<evidence type="ECO:0000313" key="1">
    <source>
        <dbReference type="EMBL" id="BAF07692.1"/>
    </source>
</evidence>
<protein>
    <submittedName>
        <fullName evidence="1">Os02g0129700 protein</fullName>
    </submittedName>
</protein>
<dbReference type="Proteomes" id="UP000000763">
    <property type="component" value="Chromosome 2"/>
</dbReference>
<dbReference type="AlphaFoldDB" id="A0A0P0VE94"/>